<sequence>METKLVLNSKILGIPRQAEVEEAKSRLSLMLKEEEQGEEVLALPSPGALNDMMSKVQKPLQFSFFQVIVFYNCLNVDFYSRAIRISISGAAVQFVAGGVRAQNSGH</sequence>
<keyword evidence="2" id="KW-1185">Reference proteome</keyword>
<dbReference type="EMBL" id="UYRX01000057">
    <property type="protein sequence ID" value="VDK71837.1"/>
    <property type="molecule type" value="Genomic_DNA"/>
</dbReference>
<gene>
    <name evidence="1" type="ORF">NLS_LOCUS1583</name>
</gene>
<dbReference type="AlphaFoldDB" id="A0A3P6SHX1"/>
<evidence type="ECO:0000313" key="1">
    <source>
        <dbReference type="EMBL" id="VDK71837.1"/>
    </source>
</evidence>
<organism evidence="1 2">
    <name type="scientific">Litomosoides sigmodontis</name>
    <name type="common">Filarial nematode worm</name>
    <dbReference type="NCBI Taxonomy" id="42156"/>
    <lineage>
        <taxon>Eukaryota</taxon>
        <taxon>Metazoa</taxon>
        <taxon>Ecdysozoa</taxon>
        <taxon>Nematoda</taxon>
        <taxon>Chromadorea</taxon>
        <taxon>Rhabditida</taxon>
        <taxon>Spirurina</taxon>
        <taxon>Spiruromorpha</taxon>
        <taxon>Filarioidea</taxon>
        <taxon>Onchocercidae</taxon>
        <taxon>Litomosoides</taxon>
    </lineage>
</organism>
<proteinExistence type="predicted"/>
<accession>A0A3P6SHX1</accession>
<reference evidence="1 2" key="1">
    <citation type="submission" date="2018-08" db="EMBL/GenBank/DDBJ databases">
        <authorList>
            <person name="Laetsch R D."/>
            <person name="Stevens L."/>
            <person name="Kumar S."/>
            <person name="Blaxter L. M."/>
        </authorList>
    </citation>
    <scope>NUCLEOTIDE SEQUENCE [LARGE SCALE GENOMIC DNA]</scope>
</reference>
<name>A0A3P6SHX1_LITSI</name>
<dbReference type="OrthoDB" id="5859891at2759"/>
<dbReference type="Proteomes" id="UP000277928">
    <property type="component" value="Unassembled WGS sequence"/>
</dbReference>
<evidence type="ECO:0000313" key="2">
    <source>
        <dbReference type="Proteomes" id="UP000277928"/>
    </source>
</evidence>
<protein>
    <submittedName>
        <fullName evidence="1">Uncharacterized protein</fullName>
    </submittedName>
</protein>